<dbReference type="GO" id="GO:0009236">
    <property type="term" value="P:cobalamin biosynthetic process"/>
    <property type="evidence" value="ECO:0007669"/>
    <property type="project" value="InterPro"/>
</dbReference>
<accession>A0A1C6IH29</accession>
<dbReference type="InterPro" id="IPR027417">
    <property type="entry name" value="P-loop_NTPase"/>
</dbReference>
<dbReference type="SUPFAM" id="SSF52540">
    <property type="entry name" value="P-loop containing nucleoside triphosphate hydrolases"/>
    <property type="match status" value="1"/>
</dbReference>
<dbReference type="Gene3D" id="3.40.50.300">
    <property type="entry name" value="P-loop containing nucleotide triphosphate hydrolases"/>
    <property type="match status" value="1"/>
</dbReference>
<dbReference type="Pfam" id="PF02572">
    <property type="entry name" value="CobA_CobO_BtuR"/>
    <property type="match status" value="1"/>
</dbReference>
<dbReference type="EMBL" id="FMHG01000001">
    <property type="protein sequence ID" value="SCJ69117.1"/>
    <property type="molecule type" value="Genomic_DNA"/>
</dbReference>
<keyword evidence="1" id="KW-0808">Transferase</keyword>
<protein>
    <submittedName>
        <fullName evidence="1">Cob(I)yrinic acid a,c-diamide adenosyltransferase</fullName>
        <ecNumber evidence="1">2.5.1.17</ecNumber>
    </submittedName>
</protein>
<dbReference type="PANTHER" id="PTHR46638">
    <property type="entry name" value="CORRINOID ADENOSYLTRANSFERASE"/>
    <property type="match status" value="1"/>
</dbReference>
<dbReference type="AlphaFoldDB" id="A0A1C6IH29"/>
<dbReference type="GO" id="GO:0005524">
    <property type="term" value="F:ATP binding"/>
    <property type="evidence" value="ECO:0007669"/>
    <property type="project" value="InterPro"/>
</dbReference>
<dbReference type="InterPro" id="IPR003724">
    <property type="entry name" value="CblAdoTrfase_CobA"/>
</dbReference>
<dbReference type="PANTHER" id="PTHR46638:SF1">
    <property type="entry name" value="CORRINOID ADENOSYLTRANSFERASE"/>
    <property type="match status" value="1"/>
</dbReference>
<dbReference type="EC" id="2.5.1.17" evidence="1"/>
<gene>
    <name evidence="1" type="primary">btuR</name>
    <name evidence="1" type="ORF">SAMEA3545359_01448</name>
</gene>
<organism evidence="1">
    <name type="scientific">uncultured Anaerotruncus sp</name>
    <dbReference type="NCBI Taxonomy" id="905011"/>
    <lineage>
        <taxon>Bacteria</taxon>
        <taxon>Bacillati</taxon>
        <taxon>Bacillota</taxon>
        <taxon>Clostridia</taxon>
        <taxon>Eubacteriales</taxon>
        <taxon>Oscillospiraceae</taxon>
        <taxon>Anaerotruncus</taxon>
        <taxon>environmental samples</taxon>
    </lineage>
</organism>
<dbReference type="PIRSF" id="PIRSF015617">
    <property type="entry name" value="Adensltrnsf_CobA"/>
    <property type="match status" value="1"/>
</dbReference>
<dbReference type="GO" id="GO:0008817">
    <property type="term" value="F:corrinoid adenosyltransferase activity"/>
    <property type="evidence" value="ECO:0007669"/>
    <property type="project" value="UniProtKB-EC"/>
</dbReference>
<sequence length="174" mass="18422">MGAQQGLVHIYTGTGKGKTTAAVGLCVRALGAGKRVYFTQFLKDGSSAEISQLRALGATVDIPPQQAKFFAAMTEAEKERCRTAQQRALAGAVAAAADYDLVVCDEIMAALALGTVKLDQVCALIDGRAPGCELVLTGRGAPAELVERCDYLSDIQCKKHPYEQGIAARRGIEY</sequence>
<reference evidence="1" key="1">
    <citation type="submission" date="2015-09" db="EMBL/GenBank/DDBJ databases">
        <authorList>
            <consortium name="Pathogen Informatics"/>
        </authorList>
    </citation>
    <scope>NUCLEOTIDE SEQUENCE</scope>
    <source>
        <strain evidence="1">2789STDY5834896</strain>
    </source>
</reference>
<evidence type="ECO:0000313" key="1">
    <source>
        <dbReference type="EMBL" id="SCJ69117.1"/>
    </source>
</evidence>
<proteinExistence type="predicted"/>
<name>A0A1C6IH29_9FIRM</name>